<evidence type="ECO:0000313" key="2">
    <source>
        <dbReference type="EMBL" id="OXT01632.1"/>
    </source>
</evidence>
<dbReference type="EMBL" id="NBYO01000001">
    <property type="protein sequence ID" value="OXT01632.1"/>
    <property type="molecule type" value="Genomic_DNA"/>
</dbReference>
<organism evidence="2 3">
    <name type="scientific">Notoacmeibacter marinus</name>
    <dbReference type="NCBI Taxonomy" id="1876515"/>
    <lineage>
        <taxon>Bacteria</taxon>
        <taxon>Pseudomonadati</taxon>
        <taxon>Pseudomonadota</taxon>
        <taxon>Alphaproteobacteria</taxon>
        <taxon>Hyphomicrobiales</taxon>
        <taxon>Notoacmeibacteraceae</taxon>
        <taxon>Notoacmeibacter</taxon>
    </lineage>
</organism>
<keyword evidence="1" id="KW-0812">Transmembrane</keyword>
<name>A0A231V0D2_9HYPH</name>
<feature type="transmembrane region" description="Helical" evidence="1">
    <location>
        <begin position="12"/>
        <end position="33"/>
    </location>
</feature>
<keyword evidence="3" id="KW-1185">Reference proteome</keyword>
<dbReference type="AlphaFoldDB" id="A0A231V0D2"/>
<keyword evidence="1" id="KW-0472">Membrane</keyword>
<dbReference type="Proteomes" id="UP000215405">
    <property type="component" value="Unassembled WGS sequence"/>
</dbReference>
<evidence type="ECO:0000313" key="3">
    <source>
        <dbReference type="Proteomes" id="UP000215405"/>
    </source>
</evidence>
<accession>A0A231V0D2</accession>
<keyword evidence="1" id="KW-1133">Transmembrane helix</keyword>
<proteinExistence type="predicted"/>
<gene>
    <name evidence="2" type="ORF">B7H23_01280</name>
</gene>
<comment type="caution">
    <text evidence="2">The sequence shown here is derived from an EMBL/GenBank/DDBJ whole genome shotgun (WGS) entry which is preliminary data.</text>
</comment>
<sequence>MLDISNLPVTGGVIVGALVYGAISLSATGPLVGERLIEKTGWQQQCQARLIRELERNQTPPDFVPKLDCSSVFGLFGREGRQLCQTYGNFELPLFDQLNAHQQQLAEANRKRLENSAAKTSSRCACAEAFVLEKRRTDFALHAGSLRLIEPAPVTALDHELNTALHTPACALKE</sequence>
<evidence type="ECO:0000256" key="1">
    <source>
        <dbReference type="SAM" id="Phobius"/>
    </source>
</evidence>
<reference evidence="3" key="1">
    <citation type="journal article" date="2017" name="Int. J. Syst. Evol. Microbiol.">
        <title>Notoacmeibacter marinus gen. nov., sp. nov., isolated from the gut of a limpet and proposal of Notoacmeibacteraceae fam. nov. in the order Rhizobiales of the class Alphaproteobacteria.</title>
        <authorList>
            <person name="Huang Z."/>
            <person name="Guo F."/>
            <person name="Lai Q."/>
        </authorList>
    </citation>
    <scope>NUCLEOTIDE SEQUENCE [LARGE SCALE GENOMIC DNA]</scope>
    <source>
        <strain evidence="3">XMTR2A4</strain>
    </source>
</reference>
<protein>
    <submittedName>
        <fullName evidence="2">Uncharacterized protein</fullName>
    </submittedName>
</protein>